<evidence type="ECO:0000313" key="1">
    <source>
        <dbReference type="EMBL" id="KRV48663.1"/>
    </source>
</evidence>
<dbReference type="Proteomes" id="UP000050867">
    <property type="component" value="Unassembled WGS sequence"/>
</dbReference>
<dbReference type="EMBL" id="LLZU01000020">
    <property type="protein sequence ID" value="KRV48663.1"/>
    <property type="molecule type" value="Genomic_DNA"/>
</dbReference>
<dbReference type="RefSeq" id="WP_018383904.1">
    <property type="nucleotide sequence ID" value="NZ_LLZU01000020.1"/>
</dbReference>
<dbReference type="AlphaFoldDB" id="A0A0T6LRA9"/>
<evidence type="ECO:0008006" key="3">
    <source>
        <dbReference type="Google" id="ProtNLM"/>
    </source>
</evidence>
<accession>A0A0T6LRA9</accession>
<reference evidence="1 2" key="1">
    <citation type="submission" date="2015-10" db="EMBL/GenBank/DDBJ databases">
        <title>Draft genome sequence of pyrrolomycin-producing Streptomyces vitaminophilus.</title>
        <authorList>
            <person name="Graham D.E."/>
            <person name="Mahan K.M."/>
            <person name="Klingeman D.M."/>
            <person name="Hettich R.L."/>
            <person name="Parry R.J."/>
        </authorList>
    </citation>
    <scope>NUCLEOTIDE SEQUENCE [LARGE SCALE GENOMIC DNA]</scope>
    <source>
        <strain evidence="1 2">ATCC 31673</strain>
    </source>
</reference>
<name>A0A0T6LRA9_WENVI</name>
<dbReference type="InterPro" id="IPR014729">
    <property type="entry name" value="Rossmann-like_a/b/a_fold"/>
</dbReference>
<evidence type="ECO:0000313" key="2">
    <source>
        <dbReference type="Proteomes" id="UP000050867"/>
    </source>
</evidence>
<organism evidence="1 2">
    <name type="scientific">Wenjunlia vitaminophila</name>
    <name type="common">Streptomyces vitaminophilus</name>
    <dbReference type="NCBI Taxonomy" id="76728"/>
    <lineage>
        <taxon>Bacteria</taxon>
        <taxon>Bacillati</taxon>
        <taxon>Actinomycetota</taxon>
        <taxon>Actinomycetes</taxon>
        <taxon>Kitasatosporales</taxon>
        <taxon>Streptomycetaceae</taxon>
        <taxon>Wenjunlia</taxon>
    </lineage>
</organism>
<dbReference type="InterPro" id="IPR018317">
    <property type="entry name" value="QueC"/>
</dbReference>
<comment type="caution">
    <text evidence="1">The sequence shown here is derived from an EMBL/GenBank/DDBJ whole genome shotgun (WGS) entry which is preliminary data.</text>
</comment>
<gene>
    <name evidence="1" type="ORF">AQ490_24330</name>
</gene>
<keyword evidence="2" id="KW-1185">Reference proteome</keyword>
<sequence>MTERTAAVWWKSGEKDLPPAPDSWTVVGTDSFQEKEDRITGRYTFPDSVPDWAEDLFRVARAIFVADKRVRRQPGLDRWTRHIHLSVPVAEPGLWHTPEVAGHLTTLLNTLTSDRWDLSFRRHPARDSPPSAMFPVKGREVILLSGGLDSLAWAATRARADTAGTLLLVRFREVSMLRLQDRVCRSVQDLSSRREVLRLRWSQTPTGDGSGQRLEPSSRSRGLLYVAGAIRAAAALDAPEVHIPENGQLSVNPPLTAARRGACSTRSVHPWTLHHLNALLRTLCPDVTPIQVVNPLAGMTKGEVCGTALDAGLSPSDLEATVSCGKPPRRRKGGPRLDNCGVCFPCLVRRSALLRATGSDNTRYELAPWSVDPSDPRAADWRALQRWLLRPFTVADLLADAPLPPDADPRALWEVINRGREELAALLPDRRAAA</sequence>
<dbReference type="Gene3D" id="3.40.50.620">
    <property type="entry name" value="HUPs"/>
    <property type="match status" value="1"/>
</dbReference>
<proteinExistence type="predicted"/>
<dbReference type="eggNOG" id="COG0603">
    <property type="taxonomic scope" value="Bacteria"/>
</dbReference>
<dbReference type="Pfam" id="PF06508">
    <property type="entry name" value="QueC"/>
    <property type="match status" value="1"/>
</dbReference>
<dbReference type="STRING" id="76728.AQ490_24330"/>
<dbReference type="OrthoDB" id="9789567at2"/>
<dbReference type="SUPFAM" id="SSF52402">
    <property type="entry name" value="Adenine nucleotide alpha hydrolases-like"/>
    <property type="match status" value="1"/>
</dbReference>
<protein>
    <recommendedName>
        <fullName evidence="3">7-cyano-7-deazaguanine synthase</fullName>
    </recommendedName>
</protein>